<gene>
    <name evidence="2" type="ORF">UC3_00875</name>
</gene>
<organism evidence="2 3">
    <name type="scientific">Enterococcus phoeniculicola ATCC BAA-412</name>
    <dbReference type="NCBI Taxonomy" id="1158610"/>
    <lineage>
        <taxon>Bacteria</taxon>
        <taxon>Bacillati</taxon>
        <taxon>Bacillota</taxon>
        <taxon>Bacilli</taxon>
        <taxon>Lactobacillales</taxon>
        <taxon>Enterococcaceae</taxon>
        <taxon>Enterococcus</taxon>
    </lineage>
</organism>
<dbReference type="Proteomes" id="UP000013785">
    <property type="component" value="Unassembled WGS sequence"/>
</dbReference>
<sequence>MNTISRRRGIELDIALLFFMVLMVVTTIFVSLGPNSFFFDLLCFLVTLLLIVITYFVNVVSGLIFDLLFIFAQLIYVIYQYVYQNQFNYGMIYWLMIPTLFCLTIHFITLKLRIIEKENLELRRSTTQANALDVDTQLRTLNMFDDDFLVLSKAATQYHIPLNIMVIRIRYWEGLKSMMTVEQIQELVFAVSQTITDYYKADNFKYIIDHSTPTWGVLTFIEASELKITRSTIKENFNNTVRVSQNLANLNLELVISTAEFTDEMTSSTDLLADGIRELQYDV</sequence>
<accession>R3WWB9</accession>
<dbReference type="AlphaFoldDB" id="R3WWB9"/>
<dbReference type="STRING" id="154621.RV11_GL001204"/>
<keyword evidence="1" id="KW-0472">Membrane</keyword>
<dbReference type="EMBL" id="AJAT01000011">
    <property type="protein sequence ID" value="EOL46070.1"/>
    <property type="molecule type" value="Genomic_DNA"/>
</dbReference>
<feature type="transmembrane region" description="Helical" evidence="1">
    <location>
        <begin position="12"/>
        <end position="31"/>
    </location>
</feature>
<dbReference type="PATRIC" id="fig|1158610.3.peg.854"/>
<evidence type="ECO:0000256" key="1">
    <source>
        <dbReference type="SAM" id="Phobius"/>
    </source>
</evidence>
<keyword evidence="1" id="KW-0812">Transmembrane</keyword>
<evidence type="ECO:0008006" key="4">
    <source>
        <dbReference type="Google" id="ProtNLM"/>
    </source>
</evidence>
<reference evidence="2 3" key="1">
    <citation type="submission" date="2013-02" db="EMBL/GenBank/DDBJ databases">
        <title>The Genome Sequence of Enterococcus phoeniculicola BAA-412.</title>
        <authorList>
            <consortium name="The Broad Institute Genome Sequencing Platform"/>
            <consortium name="The Broad Institute Genome Sequencing Center for Infectious Disease"/>
            <person name="Earl A.M."/>
            <person name="Gilmore M.S."/>
            <person name="Lebreton F."/>
            <person name="Walker B."/>
            <person name="Young S.K."/>
            <person name="Zeng Q."/>
            <person name="Gargeya S."/>
            <person name="Fitzgerald M."/>
            <person name="Haas B."/>
            <person name="Abouelleil A."/>
            <person name="Alvarado L."/>
            <person name="Arachchi H.M."/>
            <person name="Berlin A.M."/>
            <person name="Chapman S.B."/>
            <person name="Dewar J."/>
            <person name="Goldberg J."/>
            <person name="Griggs A."/>
            <person name="Gujja S."/>
            <person name="Hansen M."/>
            <person name="Howarth C."/>
            <person name="Imamovic A."/>
            <person name="Larimer J."/>
            <person name="McCowan C."/>
            <person name="Murphy C."/>
            <person name="Neiman D."/>
            <person name="Pearson M."/>
            <person name="Priest M."/>
            <person name="Roberts A."/>
            <person name="Saif S."/>
            <person name="Shea T."/>
            <person name="Sisk P."/>
            <person name="Sykes S."/>
            <person name="Wortman J."/>
            <person name="Nusbaum C."/>
            <person name="Birren B."/>
        </authorList>
    </citation>
    <scope>NUCLEOTIDE SEQUENCE [LARGE SCALE GENOMIC DNA]</scope>
    <source>
        <strain evidence="2 3">ATCC BAA-412</strain>
    </source>
</reference>
<keyword evidence="1" id="KW-1133">Transmembrane helix</keyword>
<feature type="transmembrane region" description="Helical" evidence="1">
    <location>
        <begin position="63"/>
        <end position="79"/>
    </location>
</feature>
<feature type="transmembrane region" description="Helical" evidence="1">
    <location>
        <begin position="37"/>
        <end position="56"/>
    </location>
</feature>
<feature type="transmembrane region" description="Helical" evidence="1">
    <location>
        <begin position="91"/>
        <end position="114"/>
    </location>
</feature>
<proteinExistence type="predicted"/>
<comment type="caution">
    <text evidence="2">The sequence shown here is derived from an EMBL/GenBank/DDBJ whole genome shotgun (WGS) entry which is preliminary data.</text>
</comment>
<evidence type="ECO:0000313" key="2">
    <source>
        <dbReference type="EMBL" id="EOL46070.1"/>
    </source>
</evidence>
<protein>
    <recommendedName>
        <fullName evidence="4">GGDEF domain-containing protein</fullName>
    </recommendedName>
</protein>
<name>R3WWB9_9ENTE</name>
<dbReference type="eggNOG" id="COG2199">
    <property type="taxonomic scope" value="Bacteria"/>
</dbReference>
<dbReference type="RefSeq" id="WP_010767548.1">
    <property type="nucleotide sequence ID" value="NZ_ASWE01000002.1"/>
</dbReference>
<dbReference type="HOGENOM" id="CLU_085027_0_0_9"/>
<keyword evidence="3" id="KW-1185">Reference proteome</keyword>
<evidence type="ECO:0000313" key="3">
    <source>
        <dbReference type="Proteomes" id="UP000013785"/>
    </source>
</evidence>